<organism evidence="1">
    <name type="scientific">marine sediment metagenome</name>
    <dbReference type="NCBI Taxonomy" id="412755"/>
    <lineage>
        <taxon>unclassified sequences</taxon>
        <taxon>metagenomes</taxon>
        <taxon>ecological metagenomes</taxon>
    </lineage>
</organism>
<dbReference type="PROSITE" id="PS50293">
    <property type="entry name" value="TPR_REGION"/>
    <property type="match status" value="1"/>
</dbReference>
<reference evidence="1" key="1">
    <citation type="journal article" date="2014" name="Front. Microbiol.">
        <title>High frequency of phylogenetically diverse reductive dehalogenase-homologous genes in deep subseafloor sedimentary metagenomes.</title>
        <authorList>
            <person name="Kawai M."/>
            <person name="Futagami T."/>
            <person name="Toyoda A."/>
            <person name="Takaki Y."/>
            <person name="Nishi S."/>
            <person name="Hori S."/>
            <person name="Arai W."/>
            <person name="Tsubouchi T."/>
            <person name="Morono Y."/>
            <person name="Uchiyama I."/>
            <person name="Ito T."/>
            <person name="Fujiyama A."/>
            <person name="Inagaki F."/>
            <person name="Takami H."/>
        </authorList>
    </citation>
    <scope>NUCLEOTIDE SEQUENCE</scope>
    <source>
        <strain evidence="1">Expedition CK06-06</strain>
    </source>
</reference>
<proteinExistence type="predicted"/>
<sequence>MSYQEEEQVSLRRRSSKQAIALAMQGRWREAVAANKSLIESFPNDVDAYNRLGRAYMELGEYSRAREAYSRAMELDPYNTIAKKNLHRLSQLGEGMVGSEGAFHKVEPQHFIEETGKAGVVNLYRLAPRETLAKMVAGDRVYLKVDGSSLIVQDGGEEYLGQVEPKHGQRLIKLVKGGNKYTAIVISSTEEMMTIIIREVYQDPSQAGQLSFPAKGFERIQPYVGDRIFRR</sequence>
<protein>
    <submittedName>
        <fullName evidence="1">Uncharacterized protein</fullName>
    </submittedName>
</protein>
<evidence type="ECO:0000313" key="1">
    <source>
        <dbReference type="EMBL" id="GAH20424.1"/>
    </source>
</evidence>
<dbReference type="EMBL" id="BARU01004430">
    <property type="protein sequence ID" value="GAH20424.1"/>
    <property type="molecule type" value="Genomic_DNA"/>
</dbReference>
<dbReference type="Pfam" id="PF13432">
    <property type="entry name" value="TPR_16"/>
    <property type="match status" value="1"/>
</dbReference>
<dbReference type="SMART" id="SM00028">
    <property type="entry name" value="TPR"/>
    <property type="match status" value="2"/>
</dbReference>
<dbReference type="Gene3D" id="1.25.40.10">
    <property type="entry name" value="Tetratricopeptide repeat domain"/>
    <property type="match status" value="1"/>
</dbReference>
<comment type="caution">
    <text evidence="1">The sequence shown here is derived from an EMBL/GenBank/DDBJ whole genome shotgun (WGS) entry which is preliminary data.</text>
</comment>
<dbReference type="InterPro" id="IPR019734">
    <property type="entry name" value="TPR_rpt"/>
</dbReference>
<name>X1ETD5_9ZZZZ</name>
<feature type="non-terminal residue" evidence="1">
    <location>
        <position position="231"/>
    </location>
</feature>
<dbReference type="SUPFAM" id="SSF48452">
    <property type="entry name" value="TPR-like"/>
    <property type="match status" value="1"/>
</dbReference>
<dbReference type="AlphaFoldDB" id="X1ETD5"/>
<dbReference type="PROSITE" id="PS50005">
    <property type="entry name" value="TPR"/>
    <property type="match status" value="1"/>
</dbReference>
<dbReference type="InterPro" id="IPR011990">
    <property type="entry name" value="TPR-like_helical_dom_sf"/>
</dbReference>
<gene>
    <name evidence="1" type="ORF">S03H2_08922</name>
</gene>
<accession>X1ETD5</accession>